<accession>A0A0E9V640</accession>
<feature type="region of interest" description="Disordered" evidence="1">
    <location>
        <begin position="20"/>
        <end position="40"/>
    </location>
</feature>
<reference evidence="2" key="1">
    <citation type="submission" date="2014-11" db="EMBL/GenBank/DDBJ databases">
        <authorList>
            <person name="Amaro Gonzalez C."/>
        </authorList>
    </citation>
    <scope>NUCLEOTIDE SEQUENCE</scope>
</reference>
<proteinExistence type="predicted"/>
<organism evidence="2">
    <name type="scientific">Anguilla anguilla</name>
    <name type="common">European freshwater eel</name>
    <name type="synonym">Muraena anguilla</name>
    <dbReference type="NCBI Taxonomy" id="7936"/>
    <lineage>
        <taxon>Eukaryota</taxon>
        <taxon>Metazoa</taxon>
        <taxon>Chordata</taxon>
        <taxon>Craniata</taxon>
        <taxon>Vertebrata</taxon>
        <taxon>Euteleostomi</taxon>
        <taxon>Actinopterygii</taxon>
        <taxon>Neopterygii</taxon>
        <taxon>Teleostei</taxon>
        <taxon>Anguilliformes</taxon>
        <taxon>Anguillidae</taxon>
        <taxon>Anguilla</taxon>
    </lineage>
</organism>
<sequence length="40" mass="4400">MHCTVPCLHSQIDLHSTLARGRNRHHGEDEAECTGSKSQG</sequence>
<reference evidence="2" key="2">
    <citation type="journal article" date="2015" name="Fish Shellfish Immunol.">
        <title>Early steps in the European eel (Anguilla anguilla)-Vibrio vulnificus interaction in the gills: Role of the RtxA13 toxin.</title>
        <authorList>
            <person name="Callol A."/>
            <person name="Pajuelo D."/>
            <person name="Ebbesson L."/>
            <person name="Teles M."/>
            <person name="MacKenzie S."/>
            <person name="Amaro C."/>
        </authorList>
    </citation>
    <scope>NUCLEOTIDE SEQUENCE</scope>
</reference>
<dbReference type="AlphaFoldDB" id="A0A0E9V640"/>
<name>A0A0E9V640_ANGAN</name>
<protein>
    <submittedName>
        <fullName evidence="2">Uncharacterized protein</fullName>
    </submittedName>
</protein>
<dbReference type="EMBL" id="GBXM01035121">
    <property type="protein sequence ID" value="JAH73456.1"/>
    <property type="molecule type" value="Transcribed_RNA"/>
</dbReference>
<evidence type="ECO:0000256" key="1">
    <source>
        <dbReference type="SAM" id="MobiDB-lite"/>
    </source>
</evidence>
<evidence type="ECO:0000313" key="2">
    <source>
        <dbReference type="EMBL" id="JAH73456.1"/>
    </source>
</evidence>